<evidence type="ECO:0000256" key="1">
    <source>
        <dbReference type="ARBA" id="ARBA00004383"/>
    </source>
</evidence>
<evidence type="ECO:0000256" key="8">
    <source>
        <dbReference type="ARBA" id="ARBA00022989"/>
    </source>
</evidence>
<evidence type="ECO:0000259" key="11">
    <source>
        <dbReference type="PROSITE" id="PS52015"/>
    </source>
</evidence>
<dbReference type="GO" id="GO:0055085">
    <property type="term" value="P:transmembrane transport"/>
    <property type="evidence" value="ECO:0007669"/>
    <property type="project" value="InterPro"/>
</dbReference>
<dbReference type="RefSeq" id="WP_182960631.1">
    <property type="nucleotide sequence ID" value="NZ_JABEQM010000014.1"/>
</dbReference>
<evidence type="ECO:0000256" key="4">
    <source>
        <dbReference type="ARBA" id="ARBA00022475"/>
    </source>
</evidence>
<dbReference type="AlphaFoldDB" id="A0A7W4PM60"/>
<dbReference type="GO" id="GO:0031992">
    <property type="term" value="F:energy transducer activity"/>
    <property type="evidence" value="ECO:0007669"/>
    <property type="project" value="TreeGrafter"/>
</dbReference>
<keyword evidence="3" id="KW-0813">Transport</keyword>
<dbReference type="PROSITE" id="PS52015">
    <property type="entry name" value="TONB_CTD"/>
    <property type="match status" value="1"/>
</dbReference>
<evidence type="ECO:0000313" key="13">
    <source>
        <dbReference type="Proteomes" id="UP000578030"/>
    </source>
</evidence>
<dbReference type="NCBIfam" id="TIGR01352">
    <property type="entry name" value="tonB_Cterm"/>
    <property type="match status" value="1"/>
</dbReference>
<dbReference type="PANTHER" id="PTHR33446">
    <property type="entry name" value="PROTEIN TONB-RELATED"/>
    <property type="match status" value="1"/>
</dbReference>
<dbReference type="SUPFAM" id="SSF74653">
    <property type="entry name" value="TolA/TonB C-terminal domain"/>
    <property type="match status" value="1"/>
</dbReference>
<dbReference type="InterPro" id="IPR037682">
    <property type="entry name" value="TonB_C"/>
</dbReference>
<dbReference type="Pfam" id="PF03544">
    <property type="entry name" value="TonB_C"/>
    <property type="match status" value="1"/>
</dbReference>
<evidence type="ECO:0000256" key="7">
    <source>
        <dbReference type="ARBA" id="ARBA00022927"/>
    </source>
</evidence>
<evidence type="ECO:0000256" key="9">
    <source>
        <dbReference type="ARBA" id="ARBA00023136"/>
    </source>
</evidence>
<evidence type="ECO:0000313" key="12">
    <source>
        <dbReference type="EMBL" id="MBB2202855.1"/>
    </source>
</evidence>
<comment type="similarity">
    <text evidence="2">Belongs to the TonB family.</text>
</comment>
<keyword evidence="5" id="KW-0997">Cell inner membrane</keyword>
<dbReference type="GO" id="GO:0098797">
    <property type="term" value="C:plasma membrane protein complex"/>
    <property type="evidence" value="ECO:0007669"/>
    <property type="project" value="TreeGrafter"/>
</dbReference>
<keyword evidence="13" id="KW-1185">Reference proteome</keyword>
<evidence type="ECO:0000256" key="5">
    <source>
        <dbReference type="ARBA" id="ARBA00022519"/>
    </source>
</evidence>
<evidence type="ECO:0000256" key="3">
    <source>
        <dbReference type="ARBA" id="ARBA00022448"/>
    </source>
</evidence>
<protein>
    <submittedName>
        <fullName evidence="12">Energy transducer TonB</fullName>
    </submittedName>
</protein>
<feature type="region of interest" description="Disordered" evidence="10">
    <location>
        <begin position="1"/>
        <end position="28"/>
    </location>
</feature>
<name>A0A7W4PM60_9PROT</name>
<comment type="subcellular location">
    <subcellularLocation>
        <location evidence="1">Cell inner membrane</location>
        <topology evidence="1">Single-pass membrane protein</topology>
        <orientation evidence="1">Periplasmic side</orientation>
    </subcellularLocation>
</comment>
<proteinExistence type="inferred from homology"/>
<reference evidence="12 13" key="1">
    <citation type="submission" date="2020-04" db="EMBL/GenBank/DDBJ databases">
        <title>Description of novel Gluconacetobacter.</title>
        <authorList>
            <person name="Sombolestani A."/>
        </authorList>
    </citation>
    <scope>NUCLEOTIDE SEQUENCE [LARGE SCALE GENOMIC DNA]</scope>
    <source>
        <strain evidence="12 13">LMG 27802</strain>
    </source>
</reference>
<keyword evidence="4" id="KW-1003">Cell membrane</keyword>
<keyword evidence="6" id="KW-0812">Transmembrane</keyword>
<organism evidence="12 13">
    <name type="scientific">Gluconacetobacter tumulisoli</name>
    <dbReference type="NCBI Taxonomy" id="1286189"/>
    <lineage>
        <taxon>Bacteria</taxon>
        <taxon>Pseudomonadati</taxon>
        <taxon>Pseudomonadota</taxon>
        <taxon>Alphaproteobacteria</taxon>
        <taxon>Acetobacterales</taxon>
        <taxon>Acetobacteraceae</taxon>
        <taxon>Gluconacetobacter</taxon>
    </lineage>
</organism>
<comment type="caution">
    <text evidence="12">The sequence shown here is derived from an EMBL/GenBank/DDBJ whole genome shotgun (WGS) entry which is preliminary data.</text>
</comment>
<dbReference type="Proteomes" id="UP000578030">
    <property type="component" value="Unassembled WGS sequence"/>
</dbReference>
<dbReference type="GO" id="GO:0015031">
    <property type="term" value="P:protein transport"/>
    <property type="evidence" value="ECO:0007669"/>
    <property type="project" value="UniProtKB-KW"/>
</dbReference>
<dbReference type="EMBL" id="JABEQM010000014">
    <property type="protein sequence ID" value="MBB2202855.1"/>
    <property type="molecule type" value="Genomic_DNA"/>
</dbReference>
<sequence>MPHPGHLDDDPPEPQPMPALLPESTTDRPARWRHPGAILACFGVFLLLSAKPWMATDSGRPFPPSALPLSRLPATHGPRLNRLASPRLLYPEVALKLYMSGQVSIDCTIHADGMASACRIVRSTDPVFNASSLSYVAHARFFPAIRNGQPVETRDYSLTVRYVLRR</sequence>
<accession>A0A7W4PM60</accession>
<evidence type="ECO:0000256" key="10">
    <source>
        <dbReference type="SAM" id="MobiDB-lite"/>
    </source>
</evidence>
<evidence type="ECO:0000256" key="6">
    <source>
        <dbReference type="ARBA" id="ARBA00022692"/>
    </source>
</evidence>
<gene>
    <name evidence="12" type="ORF">HLH28_14975</name>
</gene>
<dbReference type="InterPro" id="IPR051045">
    <property type="entry name" value="TonB-dependent_transducer"/>
</dbReference>
<dbReference type="Gene3D" id="3.30.1150.10">
    <property type="match status" value="1"/>
</dbReference>
<evidence type="ECO:0000256" key="2">
    <source>
        <dbReference type="ARBA" id="ARBA00006555"/>
    </source>
</evidence>
<keyword evidence="9" id="KW-0472">Membrane</keyword>
<feature type="domain" description="TonB C-terminal" evidence="11">
    <location>
        <begin position="75"/>
        <end position="166"/>
    </location>
</feature>
<keyword evidence="7" id="KW-0653">Protein transport</keyword>
<dbReference type="PANTHER" id="PTHR33446:SF2">
    <property type="entry name" value="PROTEIN TONB"/>
    <property type="match status" value="1"/>
</dbReference>
<keyword evidence="8" id="KW-1133">Transmembrane helix</keyword>
<dbReference type="InterPro" id="IPR006260">
    <property type="entry name" value="TonB/TolA_C"/>
</dbReference>